<dbReference type="RefSeq" id="WP_133849659.1">
    <property type="nucleotide sequence ID" value="NZ_SNXZ01000002.1"/>
</dbReference>
<keyword evidence="2" id="KW-1185">Reference proteome</keyword>
<dbReference type="CDD" id="cd00882">
    <property type="entry name" value="Ras_like_GTPase"/>
    <property type="match status" value="1"/>
</dbReference>
<sequence>MTLARRTRSMLTAALELYRDSPRATGWLHRHLARFDEPVRLAVVGEAGTGKSTLVNALAGAELAPLLLADGQSVTWYRAGREVVVLGHPPSGPPWQLPAAEADGGLDVDGSGLETTQVERVVVDWPSRSLHDLTLIDTPPLEGDAAVERVAMDADAVLYLVPQPDPGLLGPLRAMHDHPIALAAPIGSLVVLARADELGAGRPDALESARKVAQRFRQEPGVRELAQDVLPVAGLLGHAASTLRDNEYAVLATLARAEIDPWLRSADRFTAGSDLAGLTGPERTKVLARFGLHGVRLAVALLREGVSGRAALAAELSARSGLDDLAEAITLYLVARRPVLKARSAMIALEVLLRMEPRPGAAGLLADLDRTLAGAHEFAELRLLSSVRSGRTTLPDDLLEPALRLIGALGEHGSTRLGLPEDAQPTDVGERAAWELRRWHARAEDPALSTEDRWAARVVRRSCAALIS</sequence>
<evidence type="ECO:0008006" key="3">
    <source>
        <dbReference type="Google" id="ProtNLM"/>
    </source>
</evidence>
<dbReference type="InterPro" id="IPR027417">
    <property type="entry name" value="P-loop_NTPase"/>
</dbReference>
<name>A0A4R6SGZ1_LABRH</name>
<proteinExistence type="predicted"/>
<reference evidence="1 2" key="1">
    <citation type="submission" date="2019-03" db="EMBL/GenBank/DDBJ databases">
        <title>Genomic Encyclopedia of Type Strains, Phase IV (KMG-IV): sequencing the most valuable type-strain genomes for metagenomic binning, comparative biology and taxonomic classification.</title>
        <authorList>
            <person name="Goeker M."/>
        </authorList>
    </citation>
    <scope>NUCLEOTIDE SEQUENCE [LARGE SCALE GENOMIC DNA]</scope>
    <source>
        <strain evidence="1 2">DSM 45361</strain>
    </source>
</reference>
<organism evidence="1 2">
    <name type="scientific">Labedaea rhizosphaerae</name>
    <dbReference type="NCBI Taxonomy" id="598644"/>
    <lineage>
        <taxon>Bacteria</taxon>
        <taxon>Bacillati</taxon>
        <taxon>Actinomycetota</taxon>
        <taxon>Actinomycetes</taxon>
        <taxon>Pseudonocardiales</taxon>
        <taxon>Pseudonocardiaceae</taxon>
        <taxon>Labedaea</taxon>
    </lineage>
</organism>
<evidence type="ECO:0000313" key="1">
    <source>
        <dbReference type="EMBL" id="TDQ01024.1"/>
    </source>
</evidence>
<dbReference type="OrthoDB" id="4379468at2"/>
<dbReference type="AlphaFoldDB" id="A0A4R6SGZ1"/>
<evidence type="ECO:0000313" key="2">
    <source>
        <dbReference type="Proteomes" id="UP000295444"/>
    </source>
</evidence>
<dbReference type="Proteomes" id="UP000295444">
    <property type="component" value="Unassembled WGS sequence"/>
</dbReference>
<comment type="caution">
    <text evidence="1">The sequence shown here is derived from an EMBL/GenBank/DDBJ whole genome shotgun (WGS) entry which is preliminary data.</text>
</comment>
<dbReference type="EMBL" id="SNXZ01000002">
    <property type="protein sequence ID" value="TDQ01024.1"/>
    <property type="molecule type" value="Genomic_DNA"/>
</dbReference>
<accession>A0A4R6SGZ1</accession>
<dbReference type="Gene3D" id="3.40.50.300">
    <property type="entry name" value="P-loop containing nucleotide triphosphate hydrolases"/>
    <property type="match status" value="1"/>
</dbReference>
<dbReference type="SUPFAM" id="SSF52540">
    <property type="entry name" value="P-loop containing nucleoside triphosphate hydrolases"/>
    <property type="match status" value="1"/>
</dbReference>
<protein>
    <recommendedName>
        <fullName evidence="3">Dynamin family protein</fullName>
    </recommendedName>
</protein>
<gene>
    <name evidence="1" type="ORF">EV186_102891</name>
</gene>